<dbReference type="Gene3D" id="2.60.120.590">
    <property type="entry name" value="Alpha-ketoglutarate-dependent dioxygenase AlkB-like"/>
    <property type="match status" value="1"/>
</dbReference>
<feature type="binding site" evidence="5">
    <location>
        <begin position="127"/>
        <end position="129"/>
    </location>
    <ligand>
        <name>2-oxoglutarate</name>
        <dbReference type="ChEBI" id="CHEBI:16810"/>
    </ligand>
</feature>
<keyword evidence="9" id="KW-1185">Reference proteome</keyword>
<feature type="binding site" evidence="5">
    <location>
        <position position="76"/>
    </location>
    <ligand>
        <name>substrate</name>
    </ligand>
</feature>
<keyword evidence="8" id="KW-0489">Methyltransferase</keyword>
<dbReference type="Pfam" id="PF13532">
    <property type="entry name" value="2OG-FeII_Oxy_2"/>
    <property type="match status" value="1"/>
</dbReference>
<keyword evidence="1 6" id="KW-0479">Metal-binding</keyword>
<feature type="binding site" evidence="5">
    <location>
        <begin position="83"/>
        <end position="85"/>
    </location>
    <ligand>
        <name>substrate</name>
    </ligand>
</feature>
<feature type="binding site" evidence="5">
    <location>
        <position position="168"/>
    </location>
    <ligand>
        <name>substrate</name>
    </ligand>
</feature>
<feature type="binding site" evidence="5">
    <location>
        <begin position="211"/>
        <end position="217"/>
    </location>
    <ligand>
        <name>2-oxoglutarate</name>
        <dbReference type="ChEBI" id="CHEBI:16810"/>
    </ligand>
</feature>
<evidence type="ECO:0000313" key="9">
    <source>
        <dbReference type="Proteomes" id="UP000468717"/>
    </source>
</evidence>
<evidence type="ECO:0000256" key="3">
    <source>
        <dbReference type="ARBA" id="ARBA00023002"/>
    </source>
</evidence>
<reference evidence="8 9" key="1">
    <citation type="submission" date="2019-10" db="EMBL/GenBank/DDBJ databases">
        <title>Three novel species isolated from a subtropical stream in China.</title>
        <authorList>
            <person name="Lu H."/>
        </authorList>
    </citation>
    <scope>NUCLEOTIDE SEQUENCE [LARGE SCALE GENOMIC DNA]</scope>
    <source>
        <strain evidence="8 9">FT13W</strain>
    </source>
</reference>
<evidence type="ECO:0000256" key="4">
    <source>
        <dbReference type="ARBA" id="ARBA00023004"/>
    </source>
</evidence>
<accession>A0A6I1I8C6</accession>
<dbReference type="EMBL" id="WFLI01000003">
    <property type="protein sequence ID" value="KAB8066330.1"/>
    <property type="molecule type" value="Genomic_DNA"/>
</dbReference>
<dbReference type="InterPro" id="IPR037151">
    <property type="entry name" value="AlkB-like_sf"/>
</dbReference>
<dbReference type="EC" id="1.14.11.33" evidence="8"/>
<keyword evidence="8" id="KW-0808">Transferase</keyword>
<dbReference type="GO" id="GO:0035516">
    <property type="term" value="F:broad specificity oxidative DNA demethylase activity"/>
    <property type="evidence" value="ECO:0007669"/>
    <property type="project" value="UniProtKB-EC"/>
</dbReference>
<dbReference type="GO" id="GO:0035513">
    <property type="term" value="P:oxidative RNA demethylation"/>
    <property type="evidence" value="ECO:0007669"/>
    <property type="project" value="TreeGrafter"/>
</dbReference>
<gene>
    <name evidence="8" type="primary">alkB</name>
    <name evidence="8" type="ORF">GCN75_03830</name>
</gene>
<sequence length="220" mass="23227">MNLSLFADDDYAPLGPAPLAPGATASVLLRGFALPYLDEMLPALDAIVLAAPLRHMATPGGLRMSVAMSNCGALGWVTDARGYRYAGLDPVSGQPWPPMPPVFLRLAQEVALAAGYPGFTPDACLVNRYAPGARMALHQDRDECDFTAPIVSVSLGLPATFLFGGAQRADKAARIALLHGDVVAWGGADRLRFHGVAPLKEGEHALLGAQRINLTFRKAA</sequence>
<dbReference type="GO" id="GO:0035515">
    <property type="term" value="F:oxidative RNA demethylase activity"/>
    <property type="evidence" value="ECO:0007669"/>
    <property type="project" value="TreeGrafter"/>
</dbReference>
<comment type="cofactor">
    <cofactor evidence="6">
        <name>Fe(2+)</name>
        <dbReference type="ChEBI" id="CHEBI:29033"/>
    </cofactor>
    <text evidence="6">Binds 1 Fe(2+) ion per subunit.</text>
</comment>
<dbReference type="InterPro" id="IPR005123">
    <property type="entry name" value="Oxoglu/Fe-dep_dioxygenase_dom"/>
</dbReference>
<feature type="binding site" evidence="6">
    <location>
        <position position="138"/>
    </location>
    <ligand>
        <name>Fe cation</name>
        <dbReference type="ChEBI" id="CHEBI:24875"/>
        <note>catalytic</note>
    </ligand>
</feature>
<dbReference type="NCBIfam" id="NF011930">
    <property type="entry name" value="PRK15401.1"/>
    <property type="match status" value="1"/>
</dbReference>
<dbReference type="GO" id="GO:0005737">
    <property type="term" value="C:cytoplasm"/>
    <property type="evidence" value="ECO:0007669"/>
    <property type="project" value="TreeGrafter"/>
</dbReference>
<feature type="domain" description="Fe2OG dioxygenase" evidence="7">
    <location>
        <begin position="120"/>
        <end position="220"/>
    </location>
</feature>
<name>A0A6I1I8C6_9BURK</name>
<keyword evidence="2" id="KW-0223">Dioxygenase</keyword>
<keyword evidence="4 6" id="KW-0408">Iron</keyword>
<dbReference type="InterPro" id="IPR004574">
    <property type="entry name" value="Alkb"/>
</dbReference>
<dbReference type="GO" id="GO:0008168">
    <property type="term" value="F:methyltransferase activity"/>
    <property type="evidence" value="ECO:0007669"/>
    <property type="project" value="UniProtKB-KW"/>
</dbReference>
<evidence type="ECO:0000256" key="6">
    <source>
        <dbReference type="PIRSR" id="PIRSR604574-2"/>
    </source>
</evidence>
<evidence type="ECO:0000313" key="8">
    <source>
        <dbReference type="EMBL" id="KAB8066330.1"/>
    </source>
</evidence>
<organism evidence="8 9">
    <name type="scientific">Janthinobacterium violaceinigrum</name>
    <dbReference type="NCBI Taxonomy" id="2654252"/>
    <lineage>
        <taxon>Bacteria</taxon>
        <taxon>Pseudomonadati</taxon>
        <taxon>Pseudomonadota</taxon>
        <taxon>Betaproteobacteria</taxon>
        <taxon>Burkholderiales</taxon>
        <taxon>Oxalobacteraceae</taxon>
        <taxon>Janthinobacterium</taxon>
    </lineage>
</organism>
<evidence type="ECO:0000256" key="5">
    <source>
        <dbReference type="PIRSR" id="PIRSR604574-1"/>
    </source>
</evidence>
<dbReference type="GO" id="GO:0032259">
    <property type="term" value="P:methylation"/>
    <property type="evidence" value="ECO:0007669"/>
    <property type="project" value="UniProtKB-KW"/>
</dbReference>
<feature type="binding site" evidence="6">
    <location>
        <position position="194"/>
    </location>
    <ligand>
        <name>Fe cation</name>
        <dbReference type="ChEBI" id="CHEBI:24875"/>
        <note>catalytic</note>
    </ligand>
</feature>
<feature type="binding site" evidence="5">
    <location>
        <position position="142"/>
    </location>
    <ligand>
        <name>substrate</name>
    </ligand>
</feature>
<dbReference type="PANTHER" id="PTHR16557">
    <property type="entry name" value="ALKYLATED DNA REPAIR PROTEIN ALKB-RELATED"/>
    <property type="match status" value="1"/>
</dbReference>
<proteinExistence type="predicted"/>
<keyword evidence="3 8" id="KW-0560">Oxidoreductase</keyword>
<dbReference type="PANTHER" id="PTHR16557:SF2">
    <property type="entry name" value="NUCLEIC ACID DIOXYGENASE ALKBH1"/>
    <property type="match status" value="1"/>
</dbReference>
<dbReference type="SUPFAM" id="SSF51197">
    <property type="entry name" value="Clavaminate synthase-like"/>
    <property type="match status" value="1"/>
</dbReference>
<dbReference type="AlphaFoldDB" id="A0A6I1I8C6"/>
<dbReference type="InterPro" id="IPR027450">
    <property type="entry name" value="AlkB-like"/>
</dbReference>
<dbReference type="GO" id="GO:0008198">
    <property type="term" value="F:ferrous iron binding"/>
    <property type="evidence" value="ECO:0007669"/>
    <property type="project" value="TreeGrafter"/>
</dbReference>
<dbReference type="Proteomes" id="UP000468717">
    <property type="component" value="Unassembled WGS sequence"/>
</dbReference>
<dbReference type="PROSITE" id="PS51471">
    <property type="entry name" value="FE2OG_OXY"/>
    <property type="match status" value="1"/>
</dbReference>
<evidence type="ECO:0000256" key="1">
    <source>
        <dbReference type="ARBA" id="ARBA00022723"/>
    </source>
</evidence>
<evidence type="ECO:0000256" key="2">
    <source>
        <dbReference type="ARBA" id="ARBA00022964"/>
    </source>
</evidence>
<evidence type="ECO:0000259" key="7">
    <source>
        <dbReference type="PROSITE" id="PS51471"/>
    </source>
</evidence>
<dbReference type="RefSeq" id="WP_152281427.1">
    <property type="nucleotide sequence ID" value="NZ_WFLI01000003.1"/>
</dbReference>
<comment type="caution">
    <text evidence="8">The sequence shown here is derived from an EMBL/GenBank/DDBJ whole genome shotgun (WGS) entry which is preliminary data.</text>
</comment>
<protein>
    <submittedName>
        <fullName evidence="8">DNA oxidative demethylase AlkB</fullName>
        <ecNumber evidence="8">1.14.11.33</ecNumber>
    </submittedName>
</protein>
<feature type="binding site" evidence="6">
    <location>
        <position position="140"/>
    </location>
    <ligand>
        <name>Fe cation</name>
        <dbReference type="ChEBI" id="CHEBI:24875"/>
        <note>catalytic</note>
    </ligand>
</feature>